<dbReference type="PROSITE" id="PS51257">
    <property type="entry name" value="PROKAR_LIPOPROTEIN"/>
    <property type="match status" value="1"/>
</dbReference>
<feature type="transmembrane region" description="Helical" evidence="1">
    <location>
        <begin position="150"/>
        <end position="171"/>
    </location>
</feature>
<feature type="transmembrane region" description="Helical" evidence="1">
    <location>
        <begin position="80"/>
        <end position="102"/>
    </location>
</feature>
<keyword evidence="3" id="KW-1185">Reference proteome</keyword>
<keyword evidence="1" id="KW-0812">Transmembrane</keyword>
<evidence type="ECO:0000313" key="3">
    <source>
        <dbReference type="Proteomes" id="UP000633365"/>
    </source>
</evidence>
<dbReference type="RefSeq" id="WP_201427466.1">
    <property type="nucleotide sequence ID" value="NZ_JAEQMG010000068.1"/>
</dbReference>
<keyword evidence="1" id="KW-1133">Transmembrane helix</keyword>
<gene>
    <name evidence="2" type="ORF">JKK62_07895</name>
</gene>
<evidence type="ECO:0008006" key="4">
    <source>
        <dbReference type="Google" id="ProtNLM"/>
    </source>
</evidence>
<dbReference type="Proteomes" id="UP000633365">
    <property type="component" value="Unassembled WGS sequence"/>
</dbReference>
<feature type="transmembrane region" description="Helical" evidence="1">
    <location>
        <begin position="122"/>
        <end position="143"/>
    </location>
</feature>
<sequence>MEKQIMRGKAPVMICAAISLLGFLACISVIFFTSGFGSAQNAQGGFGMIWFYLRYIVFPVLPCLIFSLYIFFFRETKAGVFLLPAAFVLAAIQKAIAAVVVFQQIPFYTSNGLDSITSSDSVFLIARYILFIAACGVIVAAAIKGLPSKPLLIPASAVLLFCHTNLLFNYIYQHNVYSIPLEPADIITYGALFAVFIGTLIYGLVNKTQSFSEVFRGFSEKQTVKKNLRERRELEEELDELKFRRDNGYLPQEDYAELAAEITNRLNELQ</sequence>
<accession>A0A934U0V6</accession>
<reference evidence="2" key="1">
    <citation type="submission" date="2021-01" db="EMBL/GenBank/DDBJ databases">
        <title>Genome public.</title>
        <authorList>
            <person name="Liu C."/>
            <person name="Sun Q."/>
        </authorList>
    </citation>
    <scope>NUCLEOTIDE SEQUENCE</scope>
    <source>
        <strain evidence="2">M6</strain>
    </source>
</reference>
<protein>
    <recommendedName>
        <fullName evidence="4">SHOCT domain-containing protein</fullName>
    </recommendedName>
</protein>
<organism evidence="2 3">
    <name type="scientific">Ruminococcus difficilis</name>
    <dbReference type="NCBI Taxonomy" id="2763069"/>
    <lineage>
        <taxon>Bacteria</taxon>
        <taxon>Bacillati</taxon>
        <taxon>Bacillota</taxon>
        <taxon>Clostridia</taxon>
        <taxon>Eubacteriales</taxon>
        <taxon>Oscillospiraceae</taxon>
        <taxon>Ruminococcus</taxon>
    </lineage>
</organism>
<feature type="transmembrane region" description="Helical" evidence="1">
    <location>
        <begin position="52"/>
        <end position="73"/>
    </location>
</feature>
<feature type="transmembrane region" description="Helical" evidence="1">
    <location>
        <begin position="186"/>
        <end position="205"/>
    </location>
</feature>
<evidence type="ECO:0000313" key="2">
    <source>
        <dbReference type="EMBL" id="MBK6088573.1"/>
    </source>
</evidence>
<dbReference type="EMBL" id="JAEQMG010000068">
    <property type="protein sequence ID" value="MBK6088573.1"/>
    <property type="molecule type" value="Genomic_DNA"/>
</dbReference>
<name>A0A934U0V6_9FIRM</name>
<comment type="caution">
    <text evidence="2">The sequence shown here is derived from an EMBL/GenBank/DDBJ whole genome shotgun (WGS) entry which is preliminary data.</text>
</comment>
<evidence type="ECO:0000256" key="1">
    <source>
        <dbReference type="SAM" id="Phobius"/>
    </source>
</evidence>
<dbReference type="AlphaFoldDB" id="A0A934U0V6"/>
<feature type="transmembrane region" description="Helical" evidence="1">
    <location>
        <begin position="12"/>
        <end position="32"/>
    </location>
</feature>
<keyword evidence="1" id="KW-0472">Membrane</keyword>
<proteinExistence type="predicted"/>